<keyword evidence="4" id="KW-0808">Transferase</keyword>
<evidence type="ECO:0000313" key="13">
    <source>
        <dbReference type="EMBL" id="GJN07343.1"/>
    </source>
</evidence>
<dbReference type="InterPro" id="IPR004159">
    <property type="entry name" value="Put_SAM_MeTrfase"/>
</dbReference>
<keyword evidence="5 12" id="KW-0812">Transmembrane</keyword>
<feature type="region of interest" description="Disordered" evidence="11">
    <location>
        <begin position="59"/>
        <end position="130"/>
    </location>
</feature>
<sequence>MALFDRTQQRHRSSFGPTATVIVFVTICLLGLWMISKPDTVPAAMSEKAVNNKADVKAEEDSSIDATNTVKQDSANVVAEEKGDDGGKASSSKRSQSFDDENGTTEGGDLVKPGTGETTDGASAQGKVSADEAAAMITDAKDTAAEVVNGDQAAEKNSDQTAASTDANGQKKQTFDDENGKMDGVDLVKDDGNKTLMSEESAANNNNKVVDVLTVVKPVAVSVETTIAAASNKVDDETASATDSTTSTSSSESLPNVVQAELLTERAAQNGSFTTQAAESVEEKKQQLDDSNKKSAAKKKKKKPKNKSTKPDTPTPIKWKLCNTSAGADYIPCLDNESAIKKLKTNKHYEHRERHCPSVPPTCLVPLPPGYAPPIPWPSSRDKIRYHNVPHTRLAAYKGHQNWVKVSGEHLTFPGGGTQFKHGALHYIDLIGDAVPEIAWGARSRVVLDVGCGVASFGGYLFDRGVLAMSFAPKDEHEAQVQFALERGIPAVSAVMGTRRLPFPAGVFDAVHCARCRVPWHIEGGMLLLELNRLLRPGGFFVWSATPVYQKLPEDVEIWDEMVKLTKAMCWEVVAKTKDTIDQVGLVIFKKPVNNACYDKRGQHKEPPLCDASDEPNAAWNITLRACMHRVAEDPSERGARWPAPWPERATKAPYWLDSSQVGVYGKPAPEDFAADLAHWTKVVRSLYLAAGMGVDWNKTVRNVMDMRAVYGGFAAALREMNVWVMNVVNIDAPDTLPVVYERGLFGIYHDWCESFSTYPRSYDLLHADHLFSKLKARCKVLPVIVEVDRILRPNGKFIVRDDKETVDEVQRIVRSLQWEVRMTASKRDQALLCARKTTWRPTQVEAT</sequence>
<evidence type="ECO:0000256" key="3">
    <source>
        <dbReference type="ARBA" id="ARBA00022603"/>
    </source>
</evidence>
<evidence type="ECO:0000313" key="14">
    <source>
        <dbReference type="Proteomes" id="UP001054889"/>
    </source>
</evidence>
<dbReference type="FunFam" id="3.40.50.150:FF:000084">
    <property type="entry name" value="probable methyltransferase PMT23"/>
    <property type="match status" value="1"/>
</dbReference>
<evidence type="ECO:0000256" key="9">
    <source>
        <dbReference type="ARBA" id="ARBA00023180"/>
    </source>
</evidence>
<keyword evidence="6" id="KW-0735">Signal-anchor</keyword>
<evidence type="ECO:0000256" key="7">
    <source>
        <dbReference type="ARBA" id="ARBA00022989"/>
    </source>
</evidence>
<dbReference type="GO" id="GO:0005802">
    <property type="term" value="C:trans-Golgi network"/>
    <property type="evidence" value="ECO:0007669"/>
    <property type="project" value="TreeGrafter"/>
</dbReference>
<dbReference type="AlphaFoldDB" id="A0AAV5DAX9"/>
<feature type="region of interest" description="Disordered" evidence="11">
    <location>
        <begin position="273"/>
        <end position="317"/>
    </location>
</feature>
<evidence type="ECO:0000256" key="1">
    <source>
        <dbReference type="ARBA" id="ARBA00004606"/>
    </source>
</evidence>
<keyword evidence="7 12" id="KW-1133">Transmembrane helix</keyword>
<evidence type="ECO:0000256" key="6">
    <source>
        <dbReference type="ARBA" id="ARBA00022968"/>
    </source>
</evidence>
<feature type="compositionally biased region" description="Basic and acidic residues" evidence="11">
    <location>
        <begin position="281"/>
        <end position="293"/>
    </location>
</feature>
<reference evidence="13" key="2">
    <citation type="submission" date="2021-12" db="EMBL/GenBank/DDBJ databases">
        <title>Resequencing data analysis of finger millet.</title>
        <authorList>
            <person name="Hatakeyama M."/>
            <person name="Aluri S."/>
            <person name="Balachadran M.T."/>
            <person name="Sivarajan S.R."/>
            <person name="Poveda L."/>
            <person name="Shimizu-Inatsugi R."/>
            <person name="Schlapbach R."/>
            <person name="Sreeman S.M."/>
            <person name="Shimizu K.K."/>
        </authorList>
    </citation>
    <scope>NUCLEOTIDE SEQUENCE</scope>
</reference>
<dbReference type="GO" id="GO:0005768">
    <property type="term" value="C:endosome"/>
    <property type="evidence" value="ECO:0007669"/>
    <property type="project" value="TreeGrafter"/>
</dbReference>
<comment type="caution">
    <text evidence="13">The sequence shown here is derived from an EMBL/GenBank/DDBJ whole genome shotgun (WGS) entry which is preliminary data.</text>
</comment>
<gene>
    <name evidence="13" type="primary">ga25167</name>
    <name evidence="13" type="ORF">PR202_ga25167</name>
</gene>
<feature type="compositionally biased region" description="Polar residues" evidence="11">
    <location>
        <begin position="64"/>
        <end position="75"/>
    </location>
</feature>
<dbReference type="InterPro" id="IPR029063">
    <property type="entry name" value="SAM-dependent_MTases_sf"/>
</dbReference>
<dbReference type="PANTHER" id="PTHR10108:SF1095">
    <property type="entry name" value="PROTEIN, PUTATIVE, EXPRESSED-RELATED"/>
    <property type="match status" value="1"/>
</dbReference>
<evidence type="ECO:0000256" key="12">
    <source>
        <dbReference type="SAM" id="Phobius"/>
    </source>
</evidence>
<feature type="transmembrane region" description="Helical" evidence="12">
    <location>
        <begin position="15"/>
        <end position="35"/>
    </location>
</feature>
<feature type="region of interest" description="Disordered" evidence="11">
    <location>
        <begin position="152"/>
        <end position="185"/>
    </location>
</feature>
<dbReference type="GO" id="GO:0008168">
    <property type="term" value="F:methyltransferase activity"/>
    <property type="evidence" value="ECO:0007669"/>
    <property type="project" value="UniProtKB-KW"/>
</dbReference>
<comment type="similarity">
    <text evidence="2">Belongs to the methyltransferase superfamily.</text>
</comment>
<dbReference type="Proteomes" id="UP001054889">
    <property type="component" value="Unassembled WGS sequence"/>
</dbReference>
<keyword evidence="14" id="KW-1185">Reference proteome</keyword>
<dbReference type="Pfam" id="PF03141">
    <property type="entry name" value="Methyltransf_29"/>
    <property type="match status" value="1"/>
</dbReference>
<evidence type="ECO:0000256" key="4">
    <source>
        <dbReference type="ARBA" id="ARBA00022679"/>
    </source>
</evidence>
<feature type="region of interest" description="Disordered" evidence="11">
    <location>
        <begin position="227"/>
        <end position="255"/>
    </location>
</feature>
<evidence type="ECO:0000256" key="2">
    <source>
        <dbReference type="ARBA" id="ARBA00008361"/>
    </source>
</evidence>
<evidence type="ECO:0000256" key="10">
    <source>
        <dbReference type="ARBA" id="ARBA00037847"/>
    </source>
</evidence>
<name>A0AAV5DAX9_ELECO</name>
<reference evidence="13" key="1">
    <citation type="journal article" date="2018" name="DNA Res.">
        <title>Multiple hybrid de novo genome assembly of finger millet, an orphan allotetraploid crop.</title>
        <authorList>
            <person name="Hatakeyama M."/>
            <person name="Aluri S."/>
            <person name="Balachadran M.T."/>
            <person name="Sivarajan S.R."/>
            <person name="Patrignani A."/>
            <person name="Gruter S."/>
            <person name="Poveda L."/>
            <person name="Shimizu-Inatsugi R."/>
            <person name="Baeten J."/>
            <person name="Francoijs K.J."/>
            <person name="Nataraja K.N."/>
            <person name="Reddy Y.A.N."/>
            <person name="Phadnis S."/>
            <person name="Ravikumar R.L."/>
            <person name="Schlapbach R."/>
            <person name="Sreeman S.M."/>
            <person name="Shimizu K.K."/>
        </authorList>
    </citation>
    <scope>NUCLEOTIDE SEQUENCE</scope>
</reference>
<accession>A0AAV5DAX9</accession>
<dbReference type="SUPFAM" id="SSF53335">
    <property type="entry name" value="S-adenosyl-L-methionine-dependent methyltransferases"/>
    <property type="match status" value="2"/>
</dbReference>
<keyword evidence="9" id="KW-0325">Glycoprotein</keyword>
<evidence type="ECO:0000256" key="5">
    <source>
        <dbReference type="ARBA" id="ARBA00022692"/>
    </source>
</evidence>
<feature type="compositionally biased region" description="Low complexity" evidence="11">
    <location>
        <begin position="239"/>
        <end position="253"/>
    </location>
</feature>
<keyword evidence="8 12" id="KW-0472">Membrane</keyword>
<dbReference type="GO" id="GO:0032259">
    <property type="term" value="P:methylation"/>
    <property type="evidence" value="ECO:0007669"/>
    <property type="project" value="UniProtKB-KW"/>
</dbReference>
<organism evidence="13 14">
    <name type="scientific">Eleusine coracana subsp. coracana</name>
    <dbReference type="NCBI Taxonomy" id="191504"/>
    <lineage>
        <taxon>Eukaryota</taxon>
        <taxon>Viridiplantae</taxon>
        <taxon>Streptophyta</taxon>
        <taxon>Embryophyta</taxon>
        <taxon>Tracheophyta</taxon>
        <taxon>Spermatophyta</taxon>
        <taxon>Magnoliopsida</taxon>
        <taxon>Liliopsida</taxon>
        <taxon>Poales</taxon>
        <taxon>Poaceae</taxon>
        <taxon>PACMAD clade</taxon>
        <taxon>Chloridoideae</taxon>
        <taxon>Cynodonteae</taxon>
        <taxon>Eleusininae</taxon>
        <taxon>Eleusine</taxon>
    </lineage>
</organism>
<feature type="compositionally biased region" description="Basic and acidic residues" evidence="11">
    <location>
        <begin position="173"/>
        <end position="185"/>
    </location>
</feature>
<dbReference type="Gene3D" id="3.40.50.150">
    <property type="entry name" value="Vaccinia Virus protein VP39"/>
    <property type="match status" value="1"/>
</dbReference>
<feature type="compositionally biased region" description="Basic residues" evidence="11">
    <location>
        <begin position="295"/>
        <end position="308"/>
    </location>
</feature>
<dbReference type="EMBL" id="BQKI01000013">
    <property type="protein sequence ID" value="GJN07343.1"/>
    <property type="molecule type" value="Genomic_DNA"/>
</dbReference>
<comment type="subcellular location">
    <subcellularLocation>
        <location evidence="10">Endomembrane system</location>
        <topology evidence="10">Single-pass membrane protein</topology>
    </subcellularLocation>
    <subcellularLocation>
        <location evidence="1">Membrane</location>
        <topology evidence="1">Single-pass type II membrane protein</topology>
    </subcellularLocation>
</comment>
<evidence type="ECO:0008006" key="15">
    <source>
        <dbReference type="Google" id="ProtNLM"/>
    </source>
</evidence>
<proteinExistence type="inferred from homology"/>
<evidence type="ECO:0000256" key="11">
    <source>
        <dbReference type="SAM" id="MobiDB-lite"/>
    </source>
</evidence>
<evidence type="ECO:0000256" key="8">
    <source>
        <dbReference type="ARBA" id="ARBA00023136"/>
    </source>
</evidence>
<feature type="compositionally biased region" description="Polar residues" evidence="11">
    <location>
        <begin position="159"/>
        <end position="172"/>
    </location>
</feature>
<dbReference type="GO" id="GO:0016020">
    <property type="term" value="C:membrane"/>
    <property type="evidence" value="ECO:0007669"/>
    <property type="project" value="UniProtKB-SubCell"/>
</dbReference>
<dbReference type="PANTHER" id="PTHR10108">
    <property type="entry name" value="SAM-DEPENDENT METHYLTRANSFERASE"/>
    <property type="match status" value="1"/>
</dbReference>
<keyword evidence="3" id="KW-0489">Methyltransferase</keyword>
<protein>
    <recommendedName>
        <fullName evidence="15">Methyltransferase PMT26</fullName>
    </recommendedName>
</protein>